<dbReference type="InterPro" id="IPR051015">
    <property type="entry name" value="EvgA-like"/>
</dbReference>
<dbReference type="SMART" id="SM00448">
    <property type="entry name" value="REC"/>
    <property type="match status" value="1"/>
</dbReference>
<keyword evidence="1 3" id="KW-0597">Phosphoprotein</keyword>
<dbReference type="GO" id="GO:0006355">
    <property type="term" value="P:regulation of DNA-templated transcription"/>
    <property type="evidence" value="ECO:0007669"/>
    <property type="project" value="InterPro"/>
</dbReference>
<protein>
    <submittedName>
        <fullName evidence="6">Response regulator transcription factor</fullName>
    </submittedName>
</protein>
<dbReference type="PRINTS" id="PR00038">
    <property type="entry name" value="HTHLUXR"/>
</dbReference>
<evidence type="ECO:0000256" key="2">
    <source>
        <dbReference type="ARBA" id="ARBA00023125"/>
    </source>
</evidence>
<dbReference type="RefSeq" id="WP_202063420.1">
    <property type="nucleotide sequence ID" value="NZ_JAEQMY010000044.1"/>
</dbReference>
<dbReference type="GO" id="GO:0000160">
    <property type="term" value="P:phosphorelay signal transduction system"/>
    <property type="evidence" value="ECO:0007669"/>
    <property type="project" value="InterPro"/>
</dbReference>
<dbReference type="SMART" id="SM00421">
    <property type="entry name" value="HTH_LUXR"/>
    <property type="match status" value="1"/>
</dbReference>
<evidence type="ECO:0000256" key="1">
    <source>
        <dbReference type="ARBA" id="ARBA00022553"/>
    </source>
</evidence>
<dbReference type="InterPro" id="IPR000792">
    <property type="entry name" value="Tscrpt_reg_LuxR_C"/>
</dbReference>
<dbReference type="Pfam" id="PF00072">
    <property type="entry name" value="Response_reg"/>
    <property type="match status" value="1"/>
</dbReference>
<feature type="domain" description="HTH luxR-type" evidence="4">
    <location>
        <begin position="153"/>
        <end position="219"/>
    </location>
</feature>
<dbReference type="PANTHER" id="PTHR45566">
    <property type="entry name" value="HTH-TYPE TRANSCRIPTIONAL REGULATOR YHJB-RELATED"/>
    <property type="match status" value="1"/>
</dbReference>
<dbReference type="PROSITE" id="PS50043">
    <property type="entry name" value="HTH_LUXR_2"/>
    <property type="match status" value="1"/>
</dbReference>
<dbReference type="PANTHER" id="PTHR45566:SF2">
    <property type="entry name" value="NARL SUBFAMILY"/>
    <property type="match status" value="1"/>
</dbReference>
<evidence type="ECO:0000313" key="6">
    <source>
        <dbReference type="EMBL" id="MBL0406551.1"/>
    </source>
</evidence>
<dbReference type="Pfam" id="PF00196">
    <property type="entry name" value="GerE"/>
    <property type="match status" value="1"/>
</dbReference>
<dbReference type="InterPro" id="IPR016032">
    <property type="entry name" value="Sig_transdc_resp-reg_C-effctor"/>
</dbReference>
<dbReference type="Gene3D" id="3.40.50.2300">
    <property type="match status" value="1"/>
</dbReference>
<dbReference type="EMBL" id="JAEQMY010000044">
    <property type="protein sequence ID" value="MBL0406551.1"/>
    <property type="molecule type" value="Genomic_DNA"/>
</dbReference>
<evidence type="ECO:0000313" key="7">
    <source>
        <dbReference type="Proteomes" id="UP000605848"/>
    </source>
</evidence>
<dbReference type="InterPro" id="IPR001789">
    <property type="entry name" value="Sig_transdc_resp-reg_receiver"/>
</dbReference>
<dbReference type="GO" id="GO:0003677">
    <property type="term" value="F:DNA binding"/>
    <property type="evidence" value="ECO:0007669"/>
    <property type="project" value="UniProtKB-KW"/>
</dbReference>
<evidence type="ECO:0000259" key="4">
    <source>
        <dbReference type="PROSITE" id="PS50043"/>
    </source>
</evidence>
<keyword evidence="7" id="KW-1185">Reference proteome</keyword>
<organism evidence="6 7">
    <name type="scientific">Microvirga aerilata</name>
    <dbReference type="NCBI Taxonomy" id="670292"/>
    <lineage>
        <taxon>Bacteria</taxon>
        <taxon>Pseudomonadati</taxon>
        <taxon>Pseudomonadota</taxon>
        <taxon>Alphaproteobacteria</taxon>
        <taxon>Hyphomicrobiales</taxon>
        <taxon>Methylobacteriaceae</taxon>
        <taxon>Microvirga</taxon>
    </lineage>
</organism>
<keyword evidence="2" id="KW-0238">DNA-binding</keyword>
<accession>A0A936Z9R7</accession>
<reference evidence="6" key="1">
    <citation type="submission" date="2021-01" db="EMBL/GenBank/DDBJ databases">
        <title>Microvirga sp.</title>
        <authorList>
            <person name="Kim M.K."/>
        </authorList>
    </citation>
    <scope>NUCLEOTIDE SEQUENCE</scope>
    <source>
        <strain evidence="6">5420S-16</strain>
    </source>
</reference>
<dbReference type="InterPro" id="IPR058245">
    <property type="entry name" value="NreC/VraR/RcsB-like_REC"/>
</dbReference>
<proteinExistence type="predicted"/>
<gene>
    <name evidence="6" type="ORF">JKG68_21570</name>
</gene>
<feature type="modified residue" description="4-aspartylphosphate" evidence="3">
    <location>
        <position position="59"/>
    </location>
</feature>
<name>A0A936Z9R7_9HYPH</name>
<evidence type="ECO:0000256" key="3">
    <source>
        <dbReference type="PROSITE-ProRule" id="PRU00169"/>
    </source>
</evidence>
<dbReference type="CDD" id="cd06170">
    <property type="entry name" value="LuxR_C_like"/>
    <property type="match status" value="1"/>
</dbReference>
<dbReference type="SUPFAM" id="SSF52172">
    <property type="entry name" value="CheY-like"/>
    <property type="match status" value="1"/>
</dbReference>
<dbReference type="PROSITE" id="PS50110">
    <property type="entry name" value="RESPONSE_REGULATORY"/>
    <property type="match status" value="1"/>
</dbReference>
<evidence type="ECO:0000259" key="5">
    <source>
        <dbReference type="PROSITE" id="PS50110"/>
    </source>
</evidence>
<feature type="domain" description="Response regulatory" evidence="5">
    <location>
        <begin position="7"/>
        <end position="124"/>
    </location>
</feature>
<dbReference type="SUPFAM" id="SSF46894">
    <property type="entry name" value="C-terminal effector domain of the bipartite response regulators"/>
    <property type="match status" value="1"/>
</dbReference>
<comment type="caution">
    <text evidence="6">The sequence shown here is derived from an EMBL/GenBank/DDBJ whole genome shotgun (WGS) entry which is preliminary data.</text>
</comment>
<dbReference type="InterPro" id="IPR011006">
    <property type="entry name" value="CheY-like_superfamily"/>
</dbReference>
<dbReference type="AlphaFoldDB" id="A0A936Z9R7"/>
<dbReference type="Proteomes" id="UP000605848">
    <property type="component" value="Unassembled WGS sequence"/>
</dbReference>
<sequence length="232" mass="24927">MERLGKTALIADPNEFYRLGVGTLLTSRLGFGSVVEAAFLDEALDRLAEVDGISLALFDLALPDVKSAACLAAVRQCFPQTKTVVLSFSDRKQDILTALEAGVHGFIPKRMKPAELTSALDLILRGQIYVPSSVTALSSPSMEMQQSHDTALRSSSTTDLTPRQREVLTLLVQGKSNKEIAKTLNLGEGTVKVHMAALFRTFGVNSRAAVAVAGLHLTGKLILQKPRGADRP</sequence>
<dbReference type="CDD" id="cd17535">
    <property type="entry name" value="REC_NarL-like"/>
    <property type="match status" value="1"/>
</dbReference>